<gene>
    <name evidence="1" type="ORF">MetMK1DRAFT_00028930</name>
</gene>
<protein>
    <submittedName>
        <fullName evidence="1">Uncharacterized protein</fullName>
    </submittedName>
</protein>
<dbReference type="eggNOG" id="arCOG05979">
    <property type="taxonomic scope" value="Archaea"/>
</dbReference>
<dbReference type="RefSeq" id="WP_009074890.1">
    <property type="nucleotide sequence ID" value="NZ_JH597770.1"/>
</dbReference>
<dbReference type="EMBL" id="JH597770">
    <property type="protein sequence ID" value="EHP68459.1"/>
    <property type="molecule type" value="Genomic_DNA"/>
</dbReference>
<dbReference type="Proteomes" id="UP000003980">
    <property type="component" value="Unassembled WGS sequence"/>
</dbReference>
<sequence>MPYIFQGKVCKPGEIDLVRKGDIVIIKPVTLLVEGRQRVYSPLSVISDSCKSVITSPAWVDGVVVGEQEPIILRGKMEVSGDLEVLSPDFLPAFVARRILGSTKFVVDPSPVGTPVVSVSRTPLLSAKRGKVFLHTEDHHNILLPLAYSLFFFVSSSSSE</sequence>
<name>H2C8I3_9CREN</name>
<keyword evidence="2" id="KW-1185">Reference proteome</keyword>
<proteinExistence type="predicted"/>
<dbReference type="AlphaFoldDB" id="H2C8I3"/>
<evidence type="ECO:0000313" key="1">
    <source>
        <dbReference type="EMBL" id="EHP68459.1"/>
    </source>
</evidence>
<accession>H2C8I3</accession>
<dbReference type="OrthoDB" id="43036at2157"/>
<evidence type="ECO:0000313" key="2">
    <source>
        <dbReference type="Proteomes" id="UP000003980"/>
    </source>
</evidence>
<dbReference type="HOGENOM" id="CLU_1691538_0_0_2"/>
<reference evidence="1 2" key="1">
    <citation type="submission" date="2012-01" db="EMBL/GenBank/DDBJ databases">
        <title>Improved High-Quality Draft sequence of Metallosphaera yellowstonensis MK1.</title>
        <authorList>
            <consortium name="US DOE Joint Genome Institute"/>
            <person name="Lucas S."/>
            <person name="Han J."/>
            <person name="Cheng J.-F."/>
            <person name="Goodwin L."/>
            <person name="Pitluck S."/>
            <person name="Peters L."/>
            <person name="Teshima H."/>
            <person name="Detter J.C."/>
            <person name="Han C."/>
            <person name="Tapia R."/>
            <person name="Land M."/>
            <person name="Hauser L."/>
            <person name="Kyrpides N."/>
            <person name="Kozubal M."/>
            <person name="Macur R.E."/>
            <person name="Jay Z."/>
            <person name="Inskeep W."/>
            <person name="Woyke T."/>
        </authorList>
    </citation>
    <scope>NUCLEOTIDE SEQUENCE [LARGE SCALE GENOMIC DNA]</scope>
    <source>
        <strain evidence="1 2">MK1</strain>
    </source>
</reference>
<organism evidence="1 2">
    <name type="scientific">Metallosphaera yellowstonensis MK1</name>
    <dbReference type="NCBI Taxonomy" id="671065"/>
    <lineage>
        <taxon>Archaea</taxon>
        <taxon>Thermoproteota</taxon>
        <taxon>Thermoprotei</taxon>
        <taxon>Sulfolobales</taxon>
        <taxon>Sulfolobaceae</taxon>
        <taxon>Metallosphaera</taxon>
    </lineage>
</organism>